<evidence type="ECO:0000256" key="7">
    <source>
        <dbReference type="PROSITE-ProRule" id="PRU00339"/>
    </source>
</evidence>
<evidence type="ECO:0000256" key="5">
    <source>
        <dbReference type="ARBA" id="ARBA00022803"/>
    </source>
</evidence>
<dbReference type="GO" id="GO:0045842">
    <property type="term" value="P:positive regulation of mitotic metaphase/anaphase transition"/>
    <property type="evidence" value="ECO:0007669"/>
    <property type="project" value="TreeGrafter"/>
</dbReference>
<dbReference type="Pfam" id="PF13432">
    <property type="entry name" value="TPR_16"/>
    <property type="match status" value="1"/>
</dbReference>
<feature type="compositionally biased region" description="Low complexity" evidence="8">
    <location>
        <begin position="105"/>
        <end position="121"/>
    </location>
</feature>
<dbReference type="OrthoDB" id="10262026at2759"/>
<dbReference type="PROSITE" id="PS50005">
    <property type="entry name" value="TPR"/>
    <property type="match status" value="4"/>
</dbReference>
<keyword evidence="5 7" id="KW-0802">TPR repeat</keyword>
<feature type="repeat" description="TPR" evidence="7">
    <location>
        <begin position="467"/>
        <end position="500"/>
    </location>
</feature>
<dbReference type="GO" id="GO:0031145">
    <property type="term" value="P:anaphase-promoting complex-dependent catabolic process"/>
    <property type="evidence" value="ECO:0007669"/>
    <property type="project" value="TreeGrafter"/>
</dbReference>
<keyword evidence="4" id="KW-0833">Ubl conjugation pathway</keyword>
<accession>A0A3G2RZL0</accession>
<dbReference type="InterPro" id="IPR011990">
    <property type="entry name" value="TPR-like_helical_dom_sf"/>
</dbReference>
<dbReference type="PANTHER" id="PTHR12558:SF10">
    <property type="entry name" value="CELL DIVISION CYCLE PROTEIN 23 HOMOLOG"/>
    <property type="match status" value="1"/>
</dbReference>
<dbReference type="SUPFAM" id="SSF48452">
    <property type="entry name" value="TPR-like"/>
    <property type="match status" value="3"/>
</dbReference>
<feature type="repeat" description="TPR" evidence="7">
    <location>
        <begin position="399"/>
        <end position="432"/>
    </location>
</feature>
<dbReference type="AlphaFoldDB" id="A0A3G2RZL0"/>
<name>A0A3G2RZL0_MALR7</name>
<dbReference type="PANTHER" id="PTHR12558">
    <property type="entry name" value="CELL DIVISION CYCLE 16,23,27"/>
    <property type="match status" value="1"/>
</dbReference>
<dbReference type="GO" id="GO:0051301">
    <property type="term" value="P:cell division"/>
    <property type="evidence" value="ECO:0007669"/>
    <property type="project" value="UniProtKB-KW"/>
</dbReference>
<dbReference type="Pfam" id="PF04049">
    <property type="entry name" value="ANAPC8"/>
    <property type="match status" value="1"/>
</dbReference>
<evidence type="ECO:0000256" key="6">
    <source>
        <dbReference type="ARBA" id="ARBA00023306"/>
    </source>
</evidence>
<evidence type="ECO:0000256" key="1">
    <source>
        <dbReference type="ARBA" id="ARBA00022618"/>
    </source>
</evidence>
<dbReference type="Gene3D" id="1.25.40.10">
    <property type="entry name" value="Tetratricopeptide repeat domain"/>
    <property type="match status" value="2"/>
</dbReference>
<dbReference type="GO" id="GO:0016567">
    <property type="term" value="P:protein ubiquitination"/>
    <property type="evidence" value="ECO:0007669"/>
    <property type="project" value="TreeGrafter"/>
</dbReference>
<dbReference type="STRING" id="425264.A0A3G2RZL0"/>
<dbReference type="EMBL" id="CP033148">
    <property type="protein sequence ID" value="AYO41221.1"/>
    <property type="molecule type" value="Genomic_DNA"/>
</dbReference>
<evidence type="ECO:0000256" key="3">
    <source>
        <dbReference type="ARBA" id="ARBA00022776"/>
    </source>
</evidence>
<dbReference type="Proteomes" id="UP000269793">
    <property type="component" value="Chromosome I"/>
</dbReference>
<keyword evidence="1" id="KW-0132">Cell division</keyword>
<sequence>MAHRFATLDGLDDLAPDRARCVLTHASKDLIDHGLLDAAQWCLELLTCVPDSHVHPTSTPRLGAGDDSHRFPVHSTPALNLESPSWNAHKMPEEGAPSWTSWEHASPSGPSSRIIPSPARSMDPPTSPEASLHVKINEPIPTSFEEHFDATYMLAKTFFDRDNYHACVSLLESQPHLTDKARFLMLYARLLIFDTHPSHPNALLPPLAYADKHDREGAHPTLVSLLQELVSPTDPFLLFLKGVIFRMLHKRIDAMDCLISSVRAFPYNWSAWKELSRTLNLKNAEREQILDLLPASFMSVFFLEYTQRQSTQIDDGHFERIDALLSHFPGSAYLLTCRAQSLYLHQDLEEAADTFQHALELQPYRLDGISEYSNTLYVLDREDTLAQLVQQFAHVSNSAEVWCMRGNFYNQRSEHFRAVESFKQALRMDRGCVAAWILLGHEYLEVKNSHAAAEMYRRAIEMNPHDYRPWHGLGHVYELNEAWSAAIDYYQQCAMIRPYDARMWASLGVCYDRLGQRAQAIECFKRHLACPLTHLESIEAIARIIELYEQDGDSVHATMYHCLLVQVVDRNMAQMDPALLARFVFSYIIAARWEMGELHGRLYYSRQDKQRGRVADTAAPAGDLQRAHDYLQKVLLAGTDMTPVAEELLARLQKQI</sequence>
<feature type="repeat" description="TPR" evidence="7">
    <location>
        <begin position="433"/>
        <end position="466"/>
    </location>
</feature>
<dbReference type="VEuPathDB" id="FungiDB:DNF11_0271"/>
<dbReference type="InterPro" id="IPR007192">
    <property type="entry name" value="APC8"/>
</dbReference>
<keyword evidence="3" id="KW-0498">Mitosis</keyword>
<keyword evidence="6" id="KW-0131">Cell cycle</keyword>
<evidence type="ECO:0000259" key="9">
    <source>
        <dbReference type="Pfam" id="PF04049"/>
    </source>
</evidence>
<evidence type="ECO:0000256" key="8">
    <source>
        <dbReference type="SAM" id="MobiDB-lite"/>
    </source>
</evidence>
<evidence type="ECO:0000313" key="11">
    <source>
        <dbReference type="Proteomes" id="UP000269793"/>
    </source>
</evidence>
<dbReference type="Pfam" id="PF13181">
    <property type="entry name" value="TPR_8"/>
    <property type="match status" value="2"/>
</dbReference>
<feature type="domain" description="Cdc23" evidence="9">
    <location>
        <begin position="21"/>
        <end position="339"/>
    </location>
</feature>
<dbReference type="SMART" id="SM00028">
    <property type="entry name" value="TPR"/>
    <property type="match status" value="6"/>
</dbReference>
<keyword evidence="2" id="KW-0677">Repeat</keyword>
<organism evidence="10 11">
    <name type="scientific">Malassezia restricta (strain ATCC 96810 / NBRC 103918 / CBS 7877)</name>
    <name type="common">Seborrheic dermatitis infection agent</name>
    <dbReference type="NCBI Taxonomy" id="425264"/>
    <lineage>
        <taxon>Eukaryota</taxon>
        <taxon>Fungi</taxon>
        <taxon>Dikarya</taxon>
        <taxon>Basidiomycota</taxon>
        <taxon>Ustilaginomycotina</taxon>
        <taxon>Malasseziomycetes</taxon>
        <taxon>Malasseziales</taxon>
        <taxon>Malasseziaceae</taxon>
        <taxon>Malassezia</taxon>
    </lineage>
</organism>
<gene>
    <name evidence="10" type="primary">cut23</name>
    <name evidence="10" type="ORF">DNF11_0271</name>
</gene>
<feature type="region of interest" description="Disordered" evidence="8">
    <location>
        <begin position="82"/>
        <end position="130"/>
    </location>
</feature>
<evidence type="ECO:0000313" key="10">
    <source>
        <dbReference type="EMBL" id="AYO41221.1"/>
    </source>
</evidence>
<dbReference type="InterPro" id="IPR019734">
    <property type="entry name" value="TPR_rpt"/>
</dbReference>
<evidence type="ECO:0000256" key="4">
    <source>
        <dbReference type="ARBA" id="ARBA00022786"/>
    </source>
</evidence>
<reference evidence="10 11" key="1">
    <citation type="submission" date="2018-10" db="EMBL/GenBank/DDBJ databases">
        <title>Complete genome sequence of Malassezia restricta CBS 7877.</title>
        <authorList>
            <person name="Morand S.C."/>
            <person name="Bertignac M."/>
            <person name="Iltis A."/>
            <person name="Kolder I."/>
            <person name="Pirovano W."/>
            <person name="Jourdain R."/>
            <person name="Clavaud C."/>
        </authorList>
    </citation>
    <scope>NUCLEOTIDE SEQUENCE [LARGE SCALE GENOMIC DNA]</scope>
    <source>
        <strain evidence="10 11">CBS 7877</strain>
    </source>
</reference>
<feature type="repeat" description="TPR" evidence="7">
    <location>
        <begin position="332"/>
        <end position="365"/>
    </location>
</feature>
<protein>
    <submittedName>
        <fullName evidence="10">Anaphase-promoting complex subunit 8</fullName>
    </submittedName>
</protein>
<proteinExistence type="predicted"/>
<evidence type="ECO:0000256" key="2">
    <source>
        <dbReference type="ARBA" id="ARBA00022737"/>
    </source>
</evidence>
<keyword evidence="11" id="KW-1185">Reference proteome</keyword>
<dbReference type="GO" id="GO:0005680">
    <property type="term" value="C:anaphase-promoting complex"/>
    <property type="evidence" value="ECO:0007669"/>
    <property type="project" value="InterPro"/>
</dbReference>